<comment type="caution">
    <text evidence="2">The sequence shown here is derived from an EMBL/GenBank/DDBJ whole genome shotgun (WGS) entry which is preliminary data.</text>
</comment>
<evidence type="ECO:0000259" key="1">
    <source>
        <dbReference type="Pfam" id="PF21882"/>
    </source>
</evidence>
<protein>
    <recommendedName>
        <fullName evidence="1">Putative tail fiber protein gp53-like C-terminal domain-containing protein</fullName>
    </recommendedName>
</protein>
<reference evidence="2" key="1">
    <citation type="submission" date="2019-08" db="EMBL/GenBank/DDBJ databases">
        <authorList>
            <person name="Kucharzyk K."/>
            <person name="Murdoch R.W."/>
            <person name="Higgins S."/>
            <person name="Loffler F."/>
        </authorList>
    </citation>
    <scope>NUCLEOTIDE SEQUENCE</scope>
</reference>
<dbReference type="Gene3D" id="2.60.40.3940">
    <property type="match status" value="1"/>
</dbReference>
<evidence type="ECO:0000313" key="2">
    <source>
        <dbReference type="EMBL" id="MPM97031.1"/>
    </source>
</evidence>
<sequence length="90" mass="9759">MQWGLGVERYCGVSNGSNEVYTDTFGMVFPTACLWMVTGLHSPGAADKNKLTNCTTVTIGWTAANFTWGLDQVHDAQAVYANVSYLAIGY</sequence>
<proteinExistence type="predicted"/>
<dbReference type="InterPro" id="IPR054075">
    <property type="entry name" value="Gp53-like_C"/>
</dbReference>
<dbReference type="EMBL" id="VSSQ01043359">
    <property type="protein sequence ID" value="MPM97031.1"/>
    <property type="molecule type" value="Genomic_DNA"/>
</dbReference>
<feature type="domain" description="Putative tail fiber protein gp53-like C-terminal" evidence="1">
    <location>
        <begin position="1"/>
        <end position="90"/>
    </location>
</feature>
<organism evidence="2">
    <name type="scientific">bioreactor metagenome</name>
    <dbReference type="NCBI Taxonomy" id="1076179"/>
    <lineage>
        <taxon>unclassified sequences</taxon>
        <taxon>metagenomes</taxon>
        <taxon>ecological metagenomes</taxon>
    </lineage>
</organism>
<name>A0A645E645_9ZZZZ</name>
<dbReference type="Pfam" id="PF21882">
    <property type="entry name" value="Gp53-like_C"/>
    <property type="match status" value="1"/>
</dbReference>
<accession>A0A645E645</accession>
<gene>
    <name evidence="2" type="ORF">SDC9_144202</name>
</gene>
<dbReference type="AlphaFoldDB" id="A0A645E645"/>